<evidence type="ECO:0000313" key="11">
    <source>
        <dbReference type="EMBL" id="GGM36986.1"/>
    </source>
</evidence>
<evidence type="ECO:0000256" key="1">
    <source>
        <dbReference type="ARBA" id="ARBA00004651"/>
    </source>
</evidence>
<evidence type="ECO:0000256" key="9">
    <source>
        <dbReference type="PIRNR" id="PIRNR016636"/>
    </source>
</evidence>
<keyword evidence="7 9" id="KW-0472">Membrane</keyword>
<evidence type="ECO:0000256" key="2">
    <source>
        <dbReference type="ARBA" id="ARBA00010323"/>
    </source>
</evidence>
<dbReference type="RefSeq" id="WP_110833094.1">
    <property type="nucleotide sequence ID" value="NZ_BMQG01000003.1"/>
</dbReference>
<evidence type="ECO:0000256" key="6">
    <source>
        <dbReference type="ARBA" id="ARBA00022989"/>
    </source>
</evidence>
<evidence type="ECO:0000256" key="3">
    <source>
        <dbReference type="ARBA" id="ARBA00022475"/>
    </source>
</evidence>
<keyword evidence="5 10" id="KW-0812">Transmembrane</keyword>
<organism evidence="11 12">
    <name type="scientific">Deinococcus arenae</name>
    <dbReference type="NCBI Taxonomy" id="1452751"/>
    <lineage>
        <taxon>Bacteria</taxon>
        <taxon>Thermotogati</taxon>
        <taxon>Deinococcota</taxon>
        <taxon>Deinococci</taxon>
        <taxon>Deinococcales</taxon>
        <taxon>Deinococcaceae</taxon>
        <taxon>Deinococcus</taxon>
    </lineage>
</organism>
<dbReference type="GO" id="GO:0042121">
    <property type="term" value="P:alginic acid biosynthetic process"/>
    <property type="evidence" value="ECO:0007669"/>
    <property type="project" value="InterPro"/>
</dbReference>
<dbReference type="InterPro" id="IPR024194">
    <property type="entry name" value="Ac/AlaTfrase_AlgI/DltB"/>
</dbReference>
<feature type="transmembrane region" description="Helical" evidence="10">
    <location>
        <begin position="148"/>
        <end position="168"/>
    </location>
</feature>
<protein>
    <submittedName>
        <fullName evidence="11">Putative alginate O-acetylase AlgI</fullName>
    </submittedName>
</protein>
<feature type="transmembrane region" description="Helical" evidence="10">
    <location>
        <begin position="74"/>
        <end position="93"/>
    </location>
</feature>
<gene>
    <name evidence="11" type="primary">algI</name>
    <name evidence="11" type="ORF">GCM10008956_11860</name>
</gene>
<evidence type="ECO:0000256" key="7">
    <source>
        <dbReference type="ARBA" id="ARBA00023136"/>
    </source>
</evidence>
<reference evidence="12" key="1">
    <citation type="journal article" date="2019" name="Int. J. Syst. Evol. Microbiol.">
        <title>The Global Catalogue of Microorganisms (GCM) 10K type strain sequencing project: providing services to taxonomists for standard genome sequencing and annotation.</title>
        <authorList>
            <consortium name="The Broad Institute Genomics Platform"/>
            <consortium name="The Broad Institute Genome Sequencing Center for Infectious Disease"/>
            <person name="Wu L."/>
            <person name="Ma J."/>
        </authorList>
    </citation>
    <scope>NUCLEOTIDE SEQUENCE [LARGE SCALE GENOMIC DNA]</scope>
    <source>
        <strain evidence="12">JCM 31047</strain>
    </source>
</reference>
<accession>A0A8H9GNY0</accession>
<dbReference type="PIRSF" id="PIRSF016636">
    <property type="entry name" value="AlgI_DltB"/>
    <property type="match status" value="1"/>
</dbReference>
<name>A0A8H9GNY0_9DEIO</name>
<dbReference type="GO" id="GO:0005886">
    <property type="term" value="C:plasma membrane"/>
    <property type="evidence" value="ECO:0007669"/>
    <property type="project" value="UniProtKB-SubCell"/>
</dbReference>
<keyword evidence="3 9" id="KW-1003">Cell membrane</keyword>
<dbReference type="PANTHER" id="PTHR13285">
    <property type="entry name" value="ACYLTRANSFERASE"/>
    <property type="match status" value="1"/>
</dbReference>
<evidence type="ECO:0000313" key="12">
    <source>
        <dbReference type="Proteomes" id="UP000600547"/>
    </source>
</evidence>
<evidence type="ECO:0000256" key="5">
    <source>
        <dbReference type="ARBA" id="ARBA00022692"/>
    </source>
</evidence>
<dbReference type="EMBL" id="BMQG01000003">
    <property type="protein sequence ID" value="GGM36986.1"/>
    <property type="molecule type" value="Genomic_DNA"/>
</dbReference>
<feature type="transmembrane region" description="Helical" evidence="10">
    <location>
        <begin position="237"/>
        <end position="257"/>
    </location>
</feature>
<comment type="subcellular location">
    <subcellularLocation>
        <location evidence="1">Cell membrane</location>
        <topology evidence="1">Multi-pass membrane protein</topology>
    </subcellularLocation>
</comment>
<feature type="transmembrane region" description="Helical" evidence="10">
    <location>
        <begin position="438"/>
        <end position="460"/>
    </location>
</feature>
<proteinExistence type="inferred from homology"/>
<dbReference type="Proteomes" id="UP000600547">
    <property type="component" value="Unassembled WGS sequence"/>
</dbReference>
<sequence>MVFSSYLFLLLFLPLFLLAYALTPARARSLTILLGSLLFYAWAAPAALGLLVTVIVFTYLVGGRVVAGAGRARWTWLTLGVTGNLALLGYFKYANMAAGSVNAVREALGIDPFLWQHVLLPVGLSFYIFHAISYLVDLHRGTAKPPRNIIDFGAFVSLFPHLVAGPILRFHLLADQFRERTHTPEKFAQGAQRIMIGLSMKVLLADPLAPLVNQAYTAAHPSAADAWLGSVAYTLQLFFDFAGYSHMAIGLALLLGFRFPENFLDPYTATSITAFWQRWHVSLGTFLREYVYIPLGGNRRGLTRTNLNLFLTMTVGGLWHGANWTFVLWGMWNGAFLVLERVLKKKFGRPPPPAWYAVPKVMLIVILGRVLFRSDSVTHAAEVYRGLLGLNGAPLSPDVALLVTPERLAVMAAGLLVIYGVPALRARPHLLRPALSSGAGYALIPVFLLAVATLAAQHYAPFLYFQF</sequence>
<feature type="transmembrane region" description="Helical" evidence="10">
    <location>
        <begin position="113"/>
        <end position="136"/>
    </location>
</feature>
<keyword evidence="6 10" id="KW-1133">Transmembrane helix</keyword>
<dbReference type="InterPro" id="IPR004299">
    <property type="entry name" value="MBOAT_fam"/>
</dbReference>
<keyword evidence="4 9" id="KW-0808">Transferase</keyword>
<evidence type="ECO:0000256" key="10">
    <source>
        <dbReference type="SAM" id="Phobius"/>
    </source>
</evidence>
<dbReference type="AlphaFoldDB" id="A0A8H9GNY0"/>
<evidence type="ECO:0000256" key="8">
    <source>
        <dbReference type="ARBA" id="ARBA00023315"/>
    </source>
</evidence>
<keyword evidence="12" id="KW-1185">Reference proteome</keyword>
<dbReference type="InterPro" id="IPR051085">
    <property type="entry name" value="MB_O-acyltransferase"/>
</dbReference>
<dbReference type="GO" id="GO:0016746">
    <property type="term" value="F:acyltransferase activity"/>
    <property type="evidence" value="ECO:0007669"/>
    <property type="project" value="UniProtKB-KW"/>
</dbReference>
<comment type="caution">
    <text evidence="11">The sequence shown here is derived from an EMBL/GenBank/DDBJ whole genome shotgun (WGS) entry which is preliminary data.</text>
</comment>
<feature type="transmembrane region" description="Helical" evidence="10">
    <location>
        <begin position="408"/>
        <end position="426"/>
    </location>
</feature>
<dbReference type="Pfam" id="PF03062">
    <property type="entry name" value="MBOAT"/>
    <property type="match status" value="1"/>
</dbReference>
<comment type="similarity">
    <text evidence="2 9">Belongs to the membrane-bound acyltransferase family.</text>
</comment>
<dbReference type="PANTHER" id="PTHR13285:SF23">
    <property type="entry name" value="TEICHOIC ACID D-ALANYLTRANSFERASE"/>
    <property type="match status" value="1"/>
</dbReference>
<dbReference type="InterPro" id="IPR028362">
    <property type="entry name" value="AlgI"/>
</dbReference>
<dbReference type="PIRSF" id="PIRSF500217">
    <property type="entry name" value="AlgI"/>
    <property type="match status" value="1"/>
</dbReference>
<feature type="transmembrane region" description="Helical" evidence="10">
    <location>
        <begin position="309"/>
        <end position="332"/>
    </location>
</feature>
<keyword evidence="8 9" id="KW-0012">Acyltransferase</keyword>
<feature type="transmembrane region" description="Helical" evidence="10">
    <location>
        <begin position="37"/>
        <end position="62"/>
    </location>
</feature>
<evidence type="ECO:0000256" key="4">
    <source>
        <dbReference type="ARBA" id="ARBA00022679"/>
    </source>
</evidence>